<reference evidence="5 6" key="1">
    <citation type="submission" date="2019-02" db="EMBL/GenBank/DDBJ databases">
        <title>Genomic Encyclopedia of Type Strains, Phase IV (KMG-IV): sequencing the most valuable type-strain genomes for metagenomic binning, comparative biology and taxonomic classification.</title>
        <authorList>
            <person name="Goeker M."/>
        </authorList>
    </citation>
    <scope>NUCLEOTIDE SEQUENCE [LARGE SCALE GENOMIC DNA]</scope>
    <source>
        <strain evidence="5 6">K24</strain>
    </source>
</reference>
<dbReference type="GO" id="GO:0043709">
    <property type="term" value="P:cell adhesion involved in single-species biofilm formation"/>
    <property type="evidence" value="ECO:0007669"/>
    <property type="project" value="TreeGrafter"/>
</dbReference>
<dbReference type="CDD" id="cd00038">
    <property type="entry name" value="CAP_ED"/>
    <property type="match status" value="1"/>
</dbReference>
<evidence type="ECO:0000256" key="1">
    <source>
        <dbReference type="ARBA" id="ARBA00012528"/>
    </source>
</evidence>
<evidence type="ECO:0000259" key="3">
    <source>
        <dbReference type="PROSITE" id="PS50042"/>
    </source>
</evidence>
<sequence>MTGHIPSHLPPDGAPGDLSAEDLDALARSPLFAGCTAEQRGLVRAFAFATHLAHGAILLQPGEPNHHVYVLVEGQLAAFLDADLQKRVARFVPGDSLGEHALVGPEGGTVYVAVQWPARLVALEATRLRAVMETVPRIALNALDMLSARLRAANLRHDPRETAAGIDFMASHDAVTGLYNRRWMATAYPAEMARAGQGGESLCLALIDIDRFDRLNQALGRAAGDAILRQLADLTRNLLPSLDMLARVGGDRFAALVPASLAETVAMCERLRLHVGGRQFALRGSLGTQITLSAGVVQAQGDFDATLSRAQAALARAKERGRNTVEPPPG</sequence>
<dbReference type="CDD" id="cd01949">
    <property type="entry name" value="GGDEF"/>
    <property type="match status" value="1"/>
</dbReference>
<protein>
    <recommendedName>
        <fullName evidence="1">diguanylate cyclase</fullName>
        <ecNumber evidence="1">2.7.7.65</ecNumber>
    </recommendedName>
</protein>
<name>A0A4Q7N930_9BURK</name>
<dbReference type="AlphaFoldDB" id="A0A4Q7N930"/>
<accession>A0A4Q7N930</accession>
<proteinExistence type="predicted"/>
<dbReference type="InterPro" id="IPR050469">
    <property type="entry name" value="Diguanylate_Cyclase"/>
</dbReference>
<feature type="domain" description="GGDEF" evidence="4">
    <location>
        <begin position="200"/>
        <end position="330"/>
    </location>
</feature>
<dbReference type="InterPro" id="IPR000595">
    <property type="entry name" value="cNMP-bd_dom"/>
</dbReference>
<dbReference type="PROSITE" id="PS50887">
    <property type="entry name" value="GGDEF"/>
    <property type="match status" value="1"/>
</dbReference>
<dbReference type="GO" id="GO:0052621">
    <property type="term" value="F:diguanylate cyclase activity"/>
    <property type="evidence" value="ECO:0007669"/>
    <property type="project" value="UniProtKB-EC"/>
</dbReference>
<dbReference type="PROSITE" id="PS50042">
    <property type="entry name" value="CNMP_BINDING_3"/>
    <property type="match status" value="1"/>
</dbReference>
<dbReference type="GO" id="GO:1902201">
    <property type="term" value="P:negative regulation of bacterial-type flagellum-dependent cell motility"/>
    <property type="evidence" value="ECO:0007669"/>
    <property type="project" value="TreeGrafter"/>
</dbReference>
<gene>
    <name evidence="5" type="ORF">EV675_5224</name>
</gene>
<dbReference type="SUPFAM" id="SSF51206">
    <property type="entry name" value="cAMP-binding domain-like"/>
    <property type="match status" value="1"/>
</dbReference>
<keyword evidence="6" id="KW-1185">Reference proteome</keyword>
<evidence type="ECO:0000313" key="6">
    <source>
        <dbReference type="Proteomes" id="UP000292445"/>
    </source>
</evidence>
<dbReference type="SMART" id="SM00267">
    <property type="entry name" value="GGDEF"/>
    <property type="match status" value="1"/>
</dbReference>
<dbReference type="SMART" id="SM00100">
    <property type="entry name" value="cNMP"/>
    <property type="match status" value="1"/>
</dbReference>
<dbReference type="InterPro" id="IPR043128">
    <property type="entry name" value="Rev_trsase/Diguanyl_cyclase"/>
</dbReference>
<evidence type="ECO:0000313" key="5">
    <source>
        <dbReference type="EMBL" id="RZS78569.1"/>
    </source>
</evidence>
<dbReference type="InterPro" id="IPR000160">
    <property type="entry name" value="GGDEF_dom"/>
</dbReference>
<organism evidence="5 6">
    <name type="scientific">Pigmentiphaga kullae</name>
    <dbReference type="NCBI Taxonomy" id="151784"/>
    <lineage>
        <taxon>Bacteria</taxon>
        <taxon>Pseudomonadati</taxon>
        <taxon>Pseudomonadota</taxon>
        <taxon>Betaproteobacteria</taxon>
        <taxon>Burkholderiales</taxon>
        <taxon>Alcaligenaceae</taxon>
        <taxon>Pigmentiphaga</taxon>
    </lineage>
</organism>
<dbReference type="EMBL" id="SGXC01000003">
    <property type="protein sequence ID" value="RZS78569.1"/>
    <property type="molecule type" value="Genomic_DNA"/>
</dbReference>
<dbReference type="Gene3D" id="2.60.120.10">
    <property type="entry name" value="Jelly Rolls"/>
    <property type="match status" value="1"/>
</dbReference>
<dbReference type="Proteomes" id="UP000292445">
    <property type="component" value="Unassembled WGS sequence"/>
</dbReference>
<dbReference type="SUPFAM" id="SSF55073">
    <property type="entry name" value="Nucleotide cyclase"/>
    <property type="match status" value="1"/>
</dbReference>
<dbReference type="Gene3D" id="3.30.70.270">
    <property type="match status" value="1"/>
</dbReference>
<feature type="domain" description="Cyclic nucleotide-binding" evidence="3">
    <location>
        <begin position="31"/>
        <end position="132"/>
    </location>
</feature>
<dbReference type="InterPro" id="IPR018490">
    <property type="entry name" value="cNMP-bd_dom_sf"/>
</dbReference>
<dbReference type="EC" id="2.7.7.65" evidence="1"/>
<comment type="catalytic activity">
    <reaction evidence="2">
        <text>2 GTP = 3',3'-c-di-GMP + 2 diphosphate</text>
        <dbReference type="Rhea" id="RHEA:24898"/>
        <dbReference type="ChEBI" id="CHEBI:33019"/>
        <dbReference type="ChEBI" id="CHEBI:37565"/>
        <dbReference type="ChEBI" id="CHEBI:58805"/>
        <dbReference type="EC" id="2.7.7.65"/>
    </reaction>
</comment>
<dbReference type="GO" id="GO:0005886">
    <property type="term" value="C:plasma membrane"/>
    <property type="evidence" value="ECO:0007669"/>
    <property type="project" value="TreeGrafter"/>
</dbReference>
<evidence type="ECO:0000259" key="4">
    <source>
        <dbReference type="PROSITE" id="PS50887"/>
    </source>
</evidence>
<comment type="caution">
    <text evidence="5">The sequence shown here is derived from an EMBL/GenBank/DDBJ whole genome shotgun (WGS) entry which is preliminary data.</text>
</comment>
<dbReference type="OrthoDB" id="9813903at2"/>
<dbReference type="InterPro" id="IPR014710">
    <property type="entry name" value="RmlC-like_jellyroll"/>
</dbReference>
<dbReference type="Pfam" id="PF00027">
    <property type="entry name" value="cNMP_binding"/>
    <property type="match status" value="1"/>
</dbReference>
<dbReference type="InterPro" id="IPR029787">
    <property type="entry name" value="Nucleotide_cyclase"/>
</dbReference>
<dbReference type="PANTHER" id="PTHR45138:SF9">
    <property type="entry name" value="DIGUANYLATE CYCLASE DGCM-RELATED"/>
    <property type="match status" value="1"/>
</dbReference>
<dbReference type="RefSeq" id="WP_130361388.1">
    <property type="nucleotide sequence ID" value="NZ_SGXC01000003.1"/>
</dbReference>
<evidence type="ECO:0000256" key="2">
    <source>
        <dbReference type="ARBA" id="ARBA00034247"/>
    </source>
</evidence>
<dbReference type="PANTHER" id="PTHR45138">
    <property type="entry name" value="REGULATORY COMPONENTS OF SENSORY TRANSDUCTION SYSTEM"/>
    <property type="match status" value="1"/>
</dbReference>
<dbReference type="NCBIfam" id="TIGR00254">
    <property type="entry name" value="GGDEF"/>
    <property type="match status" value="1"/>
</dbReference>
<dbReference type="Pfam" id="PF00990">
    <property type="entry name" value="GGDEF"/>
    <property type="match status" value="1"/>
</dbReference>